<evidence type="ECO:0000259" key="1">
    <source>
        <dbReference type="PROSITE" id="PS51186"/>
    </source>
</evidence>
<dbReference type="PROSITE" id="PS51186">
    <property type="entry name" value="GNAT"/>
    <property type="match status" value="1"/>
</dbReference>
<evidence type="ECO:0000313" key="2">
    <source>
        <dbReference type="EMBL" id="GGN53729.1"/>
    </source>
</evidence>
<dbReference type="InterPro" id="IPR000182">
    <property type="entry name" value="GNAT_dom"/>
</dbReference>
<keyword evidence="3" id="KW-1185">Reference proteome</keyword>
<evidence type="ECO:0000313" key="3">
    <source>
        <dbReference type="Proteomes" id="UP000605099"/>
    </source>
</evidence>
<comment type="caution">
    <text evidence="2">The sequence shown here is derived from an EMBL/GenBank/DDBJ whole genome shotgun (WGS) entry which is preliminary data.</text>
</comment>
<protein>
    <submittedName>
        <fullName evidence="2">N-acetyltransferase</fullName>
    </submittedName>
</protein>
<dbReference type="CDD" id="cd04301">
    <property type="entry name" value="NAT_SF"/>
    <property type="match status" value="1"/>
</dbReference>
<proteinExistence type="predicted"/>
<dbReference type="InterPro" id="IPR051531">
    <property type="entry name" value="N-acetyltransferase"/>
</dbReference>
<dbReference type="SUPFAM" id="SSF55729">
    <property type="entry name" value="Acyl-CoA N-acyltransferases (Nat)"/>
    <property type="match status" value="1"/>
</dbReference>
<sequence length="185" mass="20675">MFFRTERLFLRPGWPEDLDDLLEAFNDEAIQRTIEVSAFPRTREAVREYLDRPRDPRFPHFFMYLRGAHGAKLVGGIGLGPFGKDVEVGYWIASGYRGQGYALEALRAVVDQAWTLGHRRLVAKHFIDNDASARVLEAAGFHDAGEESPRFSEGRGGEALARLYVADLEKGKLPAGRSSDHALSA</sequence>
<dbReference type="EMBL" id="BMLK01000013">
    <property type="protein sequence ID" value="GGN53729.1"/>
    <property type="molecule type" value="Genomic_DNA"/>
</dbReference>
<gene>
    <name evidence="2" type="ORF">GCM10011349_28640</name>
</gene>
<dbReference type="Proteomes" id="UP000605099">
    <property type="component" value="Unassembled WGS sequence"/>
</dbReference>
<organism evidence="2 3">
    <name type="scientific">Novosphingobium indicum</name>
    <dbReference type="NCBI Taxonomy" id="462949"/>
    <lineage>
        <taxon>Bacteria</taxon>
        <taxon>Pseudomonadati</taxon>
        <taxon>Pseudomonadota</taxon>
        <taxon>Alphaproteobacteria</taxon>
        <taxon>Sphingomonadales</taxon>
        <taxon>Sphingomonadaceae</taxon>
        <taxon>Novosphingobium</taxon>
    </lineage>
</organism>
<dbReference type="Gene3D" id="3.40.630.30">
    <property type="match status" value="1"/>
</dbReference>
<dbReference type="RefSeq" id="WP_188820550.1">
    <property type="nucleotide sequence ID" value="NZ_BMLK01000013.1"/>
</dbReference>
<dbReference type="InterPro" id="IPR016181">
    <property type="entry name" value="Acyl_CoA_acyltransferase"/>
</dbReference>
<accession>A0ABQ2JT80</accession>
<reference evidence="3" key="1">
    <citation type="journal article" date="2019" name="Int. J. Syst. Evol. Microbiol.">
        <title>The Global Catalogue of Microorganisms (GCM) 10K type strain sequencing project: providing services to taxonomists for standard genome sequencing and annotation.</title>
        <authorList>
            <consortium name="The Broad Institute Genomics Platform"/>
            <consortium name="The Broad Institute Genome Sequencing Center for Infectious Disease"/>
            <person name="Wu L."/>
            <person name="Ma J."/>
        </authorList>
    </citation>
    <scope>NUCLEOTIDE SEQUENCE [LARGE SCALE GENOMIC DNA]</scope>
    <source>
        <strain evidence="3">CGMCC 1.6784</strain>
    </source>
</reference>
<dbReference type="PANTHER" id="PTHR43792">
    <property type="entry name" value="GNAT FAMILY, PUTATIVE (AFU_ORTHOLOGUE AFUA_3G00765)-RELATED-RELATED"/>
    <property type="match status" value="1"/>
</dbReference>
<name>A0ABQ2JT80_9SPHN</name>
<dbReference type="Pfam" id="PF13302">
    <property type="entry name" value="Acetyltransf_3"/>
    <property type="match status" value="1"/>
</dbReference>
<feature type="domain" description="N-acetyltransferase" evidence="1">
    <location>
        <begin position="8"/>
        <end position="169"/>
    </location>
</feature>